<evidence type="ECO:0000256" key="1">
    <source>
        <dbReference type="SAM" id="MobiDB-lite"/>
    </source>
</evidence>
<dbReference type="RefSeq" id="XP_046114948.1">
    <property type="nucleotide sequence ID" value="XM_046261591.1"/>
</dbReference>
<protein>
    <submittedName>
        <fullName evidence="3">Uncharacterized protein</fullName>
    </submittedName>
</protein>
<evidence type="ECO:0000256" key="2">
    <source>
        <dbReference type="SAM" id="Phobius"/>
    </source>
</evidence>
<feature type="transmembrane region" description="Helical" evidence="2">
    <location>
        <begin position="67"/>
        <end position="88"/>
    </location>
</feature>
<feature type="transmembrane region" description="Helical" evidence="2">
    <location>
        <begin position="610"/>
        <end position="634"/>
    </location>
</feature>
<feature type="transmembrane region" description="Helical" evidence="2">
    <location>
        <begin position="109"/>
        <end position="130"/>
    </location>
</feature>
<dbReference type="AlphaFoldDB" id="A0A9P8CKX0"/>
<keyword evidence="2" id="KW-0472">Membrane</keyword>
<accession>A0A9P8CKX0</accession>
<evidence type="ECO:0000313" key="3">
    <source>
        <dbReference type="EMBL" id="KAG9251024.1"/>
    </source>
</evidence>
<reference evidence="3" key="1">
    <citation type="journal article" date="2021" name="IMA Fungus">
        <title>Genomic characterization of three marine fungi, including Emericellopsis atlantica sp. nov. with signatures of a generalist lifestyle and marine biomass degradation.</title>
        <authorList>
            <person name="Hagestad O.C."/>
            <person name="Hou L."/>
            <person name="Andersen J.H."/>
            <person name="Hansen E.H."/>
            <person name="Altermark B."/>
            <person name="Li C."/>
            <person name="Kuhnert E."/>
            <person name="Cox R.J."/>
            <person name="Crous P.W."/>
            <person name="Spatafora J.W."/>
            <person name="Lail K."/>
            <person name="Amirebrahimi M."/>
            <person name="Lipzen A."/>
            <person name="Pangilinan J."/>
            <person name="Andreopoulos W."/>
            <person name="Hayes R.D."/>
            <person name="Ng V."/>
            <person name="Grigoriev I.V."/>
            <person name="Jackson S.A."/>
            <person name="Sutton T.D.S."/>
            <person name="Dobson A.D.W."/>
            <person name="Rama T."/>
        </authorList>
    </citation>
    <scope>NUCLEOTIDE SEQUENCE</scope>
    <source>
        <strain evidence="3">TS7</strain>
    </source>
</reference>
<organism evidence="3 4">
    <name type="scientific">Emericellopsis atlantica</name>
    <dbReference type="NCBI Taxonomy" id="2614577"/>
    <lineage>
        <taxon>Eukaryota</taxon>
        <taxon>Fungi</taxon>
        <taxon>Dikarya</taxon>
        <taxon>Ascomycota</taxon>
        <taxon>Pezizomycotina</taxon>
        <taxon>Sordariomycetes</taxon>
        <taxon>Hypocreomycetidae</taxon>
        <taxon>Hypocreales</taxon>
        <taxon>Bionectriaceae</taxon>
        <taxon>Emericellopsis</taxon>
    </lineage>
</organism>
<dbReference type="OrthoDB" id="3692311at2759"/>
<comment type="caution">
    <text evidence="3">The sequence shown here is derived from an EMBL/GenBank/DDBJ whole genome shotgun (WGS) entry which is preliminary data.</text>
</comment>
<keyword evidence="4" id="KW-1185">Reference proteome</keyword>
<feature type="compositionally biased region" description="Basic and acidic residues" evidence="1">
    <location>
        <begin position="16"/>
        <end position="50"/>
    </location>
</feature>
<feature type="region of interest" description="Disordered" evidence="1">
    <location>
        <begin position="464"/>
        <end position="491"/>
    </location>
</feature>
<feature type="region of interest" description="Disordered" evidence="1">
    <location>
        <begin position="1"/>
        <end position="50"/>
    </location>
</feature>
<feature type="transmembrane region" description="Helical" evidence="2">
    <location>
        <begin position="170"/>
        <end position="190"/>
    </location>
</feature>
<dbReference type="EMBL" id="MU251271">
    <property type="protein sequence ID" value="KAG9251024.1"/>
    <property type="molecule type" value="Genomic_DNA"/>
</dbReference>
<proteinExistence type="predicted"/>
<dbReference type="Proteomes" id="UP000887229">
    <property type="component" value="Unassembled WGS sequence"/>
</dbReference>
<keyword evidence="2" id="KW-1133">Transmembrane helix</keyword>
<name>A0A9P8CKX0_9HYPO</name>
<keyword evidence="2" id="KW-0812">Transmembrane</keyword>
<dbReference type="GeneID" id="70292494"/>
<evidence type="ECO:0000313" key="4">
    <source>
        <dbReference type="Proteomes" id="UP000887229"/>
    </source>
</evidence>
<sequence length="710" mass="78085">MPDPYVPEPDVYHSLPLRDDAVHDKRQPQFSHRRVDTHTRSESDDERSKDEIRAPVIRKVTPGVETLAADVSCLAVPLGLLGFAIAVLCHDGREATPEAIAKWVNVASIVHQLSTLFPVMFAAIVGRLMVQVARYRLEQGSTLGTLEQLLGSRTVGGAVLSPFHLKGVNLLAVGLLLLWVFSPLGAQSILRMLLPQLSSRVQDSGVQYFDTRAKSLLSDYTASSAGSAISSQVAIDLFGTIYTSLLLAPSVVKNDTMDLWGNVKIPLLPASSSSASSSWRELKQGDIPRYSAMVGIPLLNVSEGNTSFTLESSYISLDCEDLRTHTENETLEEVNSTVIQMWVYYPYNTIPNGTFQGYPTSRNISGKLESAPWSLSVDRFVDSGWANGSWIRRDTVPEDEEWAYMERVQDSPAFMFEHDEDVDFGPVRLYFQAALSNQALLHEDAVFSYCDIEQRYVESRVICERPPSNNRPSCRVNAQRDSQKAHPPSTITPLSFPQILQAFSKNMPLATGPNAGDISNADITLQYMADPALRNLTLPGPGDAVRLQDTQRADFSQRFTEVLNSYLHVTQMFTNALGNEDPDGRRLSSNVTAPAKVETLVLEYHVRKEWAALCILACCVLLAAGVAGVVYAHVSVGPEILGFASTVVRDSKLVDMPVGAGARDGLELTVEMKQRRIRYGLTRRDGDLEPLLGVGEEDGTVRIGDLVRGT</sequence>
<gene>
    <name evidence="3" type="ORF">F5Z01DRAFT_628340</name>
</gene>